<protein>
    <submittedName>
        <fullName evidence="1">Uncharacterized protein</fullName>
    </submittedName>
</protein>
<comment type="caution">
    <text evidence="1">The sequence shown here is derived from an EMBL/GenBank/DDBJ whole genome shotgun (WGS) entry which is preliminary data.</text>
</comment>
<gene>
    <name evidence="1" type="ORF">ACFQY0_02915</name>
</gene>
<keyword evidence="2" id="KW-1185">Reference proteome</keyword>
<evidence type="ECO:0000313" key="2">
    <source>
        <dbReference type="Proteomes" id="UP001596472"/>
    </source>
</evidence>
<proteinExistence type="predicted"/>
<accession>A0ABW2L3J2</accession>
<organism evidence="1 2">
    <name type="scientific">Haloferula chungangensis</name>
    <dbReference type="NCBI Taxonomy" id="1048331"/>
    <lineage>
        <taxon>Bacteria</taxon>
        <taxon>Pseudomonadati</taxon>
        <taxon>Verrucomicrobiota</taxon>
        <taxon>Verrucomicrobiia</taxon>
        <taxon>Verrucomicrobiales</taxon>
        <taxon>Verrucomicrobiaceae</taxon>
        <taxon>Haloferula</taxon>
    </lineage>
</organism>
<evidence type="ECO:0000313" key="1">
    <source>
        <dbReference type="EMBL" id="MFC7336116.1"/>
    </source>
</evidence>
<dbReference type="Proteomes" id="UP001596472">
    <property type="component" value="Unassembled WGS sequence"/>
</dbReference>
<dbReference type="RefSeq" id="WP_379708910.1">
    <property type="nucleotide sequence ID" value="NZ_JBHTBS010000001.1"/>
</dbReference>
<reference evidence="2" key="1">
    <citation type="journal article" date="2019" name="Int. J. Syst. Evol. Microbiol.">
        <title>The Global Catalogue of Microorganisms (GCM) 10K type strain sequencing project: providing services to taxonomists for standard genome sequencing and annotation.</title>
        <authorList>
            <consortium name="The Broad Institute Genomics Platform"/>
            <consortium name="The Broad Institute Genome Sequencing Center for Infectious Disease"/>
            <person name="Wu L."/>
            <person name="Ma J."/>
        </authorList>
    </citation>
    <scope>NUCLEOTIDE SEQUENCE [LARGE SCALE GENOMIC DNA]</scope>
    <source>
        <strain evidence="2">CGMCC 4.1467</strain>
    </source>
</reference>
<dbReference type="EMBL" id="JBHTBS010000001">
    <property type="protein sequence ID" value="MFC7336116.1"/>
    <property type="molecule type" value="Genomic_DNA"/>
</dbReference>
<name>A0ABW2L3J2_9BACT</name>
<sequence length="46" mass="5041">MADAHIQARDWINANLHLEIVSITSGNPSSGDTINATTVTVWHREP</sequence>